<evidence type="ECO:0000313" key="2">
    <source>
        <dbReference type="EMBL" id="VDL18425.1"/>
    </source>
</evidence>
<dbReference type="OrthoDB" id="6239287at2759"/>
<evidence type="ECO:0000256" key="1">
    <source>
        <dbReference type="SAM" id="Phobius"/>
    </source>
</evidence>
<organism evidence="4">
    <name type="scientific">Hymenolepis diminuta</name>
    <name type="common">Rat tapeworm</name>
    <dbReference type="NCBI Taxonomy" id="6216"/>
    <lineage>
        <taxon>Eukaryota</taxon>
        <taxon>Metazoa</taxon>
        <taxon>Spiralia</taxon>
        <taxon>Lophotrochozoa</taxon>
        <taxon>Platyhelminthes</taxon>
        <taxon>Cestoda</taxon>
        <taxon>Eucestoda</taxon>
        <taxon>Cyclophyllidea</taxon>
        <taxon>Hymenolepididae</taxon>
        <taxon>Hymenolepis</taxon>
    </lineage>
</organism>
<keyword evidence="1" id="KW-0812">Transmembrane</keyword>
<evidence type="ECO:0000313" key="3">
    <source>
        <dbReference type="Proteomes" id="UP000274504"/>
    </source>
</evidence>
<feature type="transmembrane region" description="Helical" evidence="1">
    <location>
        <begin position="536"/>
        <end position="563"/>
    </location>
</feature>
<accession>A0A158QC47</accession>
<sequence length="864" mass="98465">MAYLDSSPTNQTQIWKSGVRSLPKLKRTLNKQCSRNIAAPLKDDDSAAESFYCTKDSPLLNNIFGQYAEESIFIKKPHDCSKFQQACLKCFEQANASRKLDQQTLCEGSKEECMKIINCYNTPGCLGYFSPPCYPEDQDNGFENGICVKGKFLLSLRHWYFQVKNSILLTFSGNTFKLSLSPDFQNISNSFQCHLQRSKLHELCINFTIQAGLTQMGDNIAGFNFSAVRWKTHPEEFHIKINSSKINTVVGPLNILAILRSSNFSMDLPKEAILRGIKSTYNENDYDVKLHYMKTFQKSEEPPQQEQSVGARRQGDLQMKAVQFSRPFLYSTSNWRSSGCDMDIGKIISGDEALYGSVISSALRINNTKGNLEIFSYVIKDDTENSLKVRFELKGRTVVTPLYLNIRIAFDETLTNPIANQDLLLFPSHVNKSADISVQTTYEYSIHLRFPHLSTRLGNKASFKQGLKKLSVIIQDCFKTQKIHLLMFSSNEAIDTMMLDGVNMSDFKSGGFGNLTKLTTSSTILSIVFPEKDISIVPYLVLFIATLIIIVILMILNTFTCLIRRQRRNRVRGIHLKTLHLKDAENLKFIVLSGEKSERQEGGYISLNSKSPYSLFKQPDFRNHGFSCAKKGILVSYISFRVFYTFIFTFSVALSILFSFWPPVGFESNSGANREVLLPLTQREAARRELDTEKILLQHSTKAAQLVHACQDIMIRQIVDVAREVDRAVQEVLDAELNPHKSKDNMYNLMESLAFHQMADLNYSVQDYISHLLVELNNATMSDALKFSDLLSRIYASKWLLFVKRMMNSSHIPWDVNSRQVQFLPTPEYLNELRLKISNIEFARQFGLAEAENFIFIPMLITSQ</sequence>
<protein>
    <submittedName>
        <fullName evidence="2 4">Uncharacterized protein</fullName>
    </submittedName>
</protein>
<reference evidence="2 3" key="2">
    <citation type="submission" date="2018-11" db="EMBL/GenBank/DDBJ databases">
        <authorList>
            <consortium name="Pathogen Informatics"/>
        </authorList>
    </citation>
    <scope>NUCLEOTIDE SEQUENCE [LARGE SCALE GENOMIC DNA]</scope>
</reference>
<dbReference type="WBParaSite" id="HDID_0000096301-mRNA-1">
    <property type="protein sequence ID" value="HDID_0000096301-mRNA-1"/>
    <property type="gene ID" value="HDID_0000096301"/>
</dbReference>
<dbReference type="Proteomes" id="UP000274504">
    <property type="component" value="Unassembled WGS sequence"/>
</dbReference>
<proteinExistence type="predicted"/>
<evidence type="ECO:0000313" key="4">
    <source>
        <dbReference type="WBParaSite" id="HDID_0000096301-mRNA-1"/>
    </source>
</evidence>
<dbReference type="EMBL" id="UYSG01000151">
    <property type="protein sequence ID" value="VDL18425.1"/>
    <property type="molecule type" value="Genomic_DNA"/>
</dbReference>
<name>A0A158QC47_HYMDI</name>
<dbReference type="AlphaFoldDB" id="A0A158QC47"/>
<keyword evidence="1" id="KW-1133">Transmembrane helix</keyword>
<keyword evidence="1" id="KW-0472">Membrane</keyword>
<reference evidence="4" key="1">
    <citation type="submission" date="2016-04" db="UniProtKB">
        <authorList>
            <consortium name="WormBaseParasite"/>
        </authorList>
    </citation>
    <scope>IDENTIFICATION</scope>
</reference>
<gene>
    <name evidence="2" type="ORF">HDID_LOCUS964</name>
</gene>
<feature type="transmembrane region" description="Helical" evidence="1">
    <location>
        <begin position="640"/>
        <end position="661"/>
    </location>
</feature>